<dbReference type="GO" id="GO:0030527">
    <property type="term" value="F:structural constituent of chromatin"/>
    <property type="evidence" value="ECO:0007669"/>
    <property type="project" value="InterPro"/>
</dbReference>
<dbReference type="AlphaFoldDB" id="A0A2G6KH67"/>
<feature type="compositionally biased region" description="Basic and acidic residues" evidence="3">
    <location>
        <begin position="81"/>
        <end position="90"/>
    </location>
</feature>
<evidence type="ECO:0000256" key="3">
    <source>
        <dbReference type="SAM" id="MobiDB-lite"/>
    </source>
</evidence>
<dbReference type="PROSITE" id="PS00045">
    <property type="entry name" value="HISTONE_LIKE"/>
    <property type="match status" value="1"/>
</dbReference>
<dbReference type="CDD" id="cd13836">
    <property type="entry name" value="IHF_B"/>
    <property type="match status" value="1"/>
</dbReference>
<dbReference type="GO" id="GO:0005829">
    <property type="term" value="C:cytosol"/>
    <property type="evidence" value="ECO:0007669"/>
    <property type="project" value="TreeGrafter"/>
</dbReference>
<comment type="caution">
    <text evidence="4">The sequence shown here is derived from an EMBL/GenBank/DDBJ whole genome shotgun (WGS) entry which is preliminary data.</text>
</comment>
<dbReference type="Proteomes" id="UP000230821">
    <property type="component" value="Unassembled WGS sequence"/>
</dbReference>
<dbReference type="InterPro" id="IPR010992">
    <property type="entry name" value="IHF-like_DNA-bd_dom_sf"/>
</dbReference>
<comment type="similarity">
    <text evidence="2">Belongs to the bacterial histone-like protein family.</text>
</comment>
<dbReference type="GO" id="GO:0003677">
    <property type="term" value="F:DNA binding"/>
    <property type="evidence" value="ECO:0007669"/>
    <property type="project" value="UniProtKB-KW"/>
</dbReference>
<name>A0A2G6KH67_9BACT</name>
<evidence type="ECO:0000313" key="4">
    <source>
        <dbReference type="EMBL" id="PIE35013.1"/>
    </source>
</evidence>
<accession>A0A2G6KH67</accession>
<dbReference type="Pfam" id="PF00216">
    <property type="entry name" value="Bac_DNA_binding"/>
    <property type="match status" value="1"/>
</dbReference>
<sequence length="109" mass="11976">MTRLDIAKIVASEANLTQQKANEAVIGLFDVLKNALQQGERIECRGFGIFMVRDRNPRLGRNPRTGEDAPITKGRTIKFKPGKEFKERVAESSASSDTAASPFDTHSAV</sequence>
<evidence type="ECO:0000313" key="5">
    <source>
        <dbReference type="Proteomes" id="UP000230821"/>
    </source>
</evidence>
<protein>
    <submittedName>
        <fullName evidence="4">Integration host factor subunit beta</fullName>
    </submittedName>
</protein>
<feature type="compositionally biased region" description="Low complexity" evidence="3">
    <location>
        <begin position="91"/>
        <end position="101"/>
    </location>
</feature>
<feature type="region of interest" description="Disordered" evidence="3">
    <location>
        <begin position="80"/>
        <end position="109"/>
    </location>
</feature>
<dbReference type="PRINTS" id="PR01727">
    <property type="entry name" value="DNABINDINGHU"/>
</dbReference>
<dbReference type="SUPFAM" id="SSF47729">
    <property type="entry name" value="IHF-like DNA-binding proteins"/>
    <property type="match status" value="1"/>
</dbReference>
<dbReference type="PANTHER" id="PTHR33175">
    <property type="entry name" value="DNA-BINDING PROTEIN HU"/>
    <property type="match status" value="1"/>
</dbReference>
<reference evidence="4 5" key="1">
    <citation type="submission" date="2017-10" db="EMBL/GenBank/DDBJ databases">
        <title>Novel microbial diversity and functional potential in the marine mammal oral microbiome.</title>
        <authorList>
            <person name="Dudek N.K."/>
            <person name="Sun C.L."/>
            <person name="Burstein D."/>
            <person name="Kantor R.S."/>
            <person name="Aliaga Goltsman D.S."/>
            <person name="Bik E.M."/>
            <person name="Thomas B.C."/>
            <person name="Banfield J.F."/>
            <person name="Relman D.A."/>
        </authorList>
    </citation>
    <scope>NUCLEOTIDE SEQUENCE [LARGE SCALE GENOMIC DNA]</scope>
    <source>
        <strain evidence="4">DOLJORAL78_47_16</strain>
    </source>
</reference>
<dbReference type="EMBL" id="PDSK01000067">
    <property type="protein sequence ID" value="PIE35013.1"/>
    <property type="molecule type" value="Genomic_DNA"/>
</dbReference>
<organism evidence="4 5">
    <name type="scientific">candidate division KSB3 bacterium</name>
    <dbReference type="NCBI Taxonomy" id="2044937"/>
    <lineage>
        <taxon>Bacteria</taxon>
        <taxon>candidate division KSB3</taxon>
    </lineage>
</organism>
<dbReference type="SMART" id="SM00411">
    <property type="entry name" value="BHL"/>
    <property type="match status" value="1"/>
</dbReference>
<dbReference type="InterPro" id="IPR000119">
    <property type="entry name" value="Hist_DNA-bd"/>
</dbReference>
<evidence type="ECO:0000256" key="2">
    <source>
        <dbReference type="RuleBase" id="RU003939"/>
    </source>
</evidence>
<keyword evidence="1" id="KW-0238">DNA-binding</keyword>
<dbReference type="Gene3D" id="4.10.520.10">
    <property type="entry name" value="IHF-like DNA-binding proteins"/>
    <property type="match status" value="1"/>
</dbReference>
<gene>
    <name evidence="4" type="ORF">CSA56_05915</name>
</gene>
<dbReference type="InterPro" id="IPR020816">
    <property type="entry name" value="Histone-like_DNA-bd_CS"/>
</dbReference>
<evidence type="ECO:0000256" key="1">
    <source>
        <dbReference type="ARBA" id="ARBA00023125"/>
    </source>
</evidence>
<dbReference type="PANTHER" id="PTHR33175:SF2">
    <property type="entry name" value="INTEGRATION HOST FACTOR SUBUNIT ALPHA"/>
    <property type="match status" value="1"/>
</dbReference>
<proteinExistence type="inferred from homology"/>